<evidence type="ECO:0000313" key="3">
    <source>
        <dbReference type="EMBL" id="MBB3021767.1"/>
    </source>
</evidence>
<dbReference type="PANTHER" id="PTHR43022">
    <property type="entry name" value="PROTEIN SMF"/>
    <property type="match status" value="1"/>
</dbReference>
<organism evidence="3 4">
    <name type="scientific">Helcobacillus massiliensis</name>
    <dbReference type="NCBI Taxonomy" id="521392"/>
    <lineage>
        <taxon>Bacteria</taxon>
        <taxon>Bacillati</taxon>
        <taxon>Actinomycetota</taxon>
        <taxon>Actinomycetes</taxon>
        <taxon>Micrococcales</taxon>
        <taxon>Dermabacteraceae</taxon>
        <taxon>Helcobacillus</taxon>
    </lineage>
</organism>
<protein>
    <submittedName>
        <fullName evidence="3">DNA processing protein</fullName>
    </submittedName>
</protein>
<comment type="similarity">
    <text evidence="1">Belongs to the DprA/Smf family.</text>
</comment>
<dbReference type="Proteomes" id="UP000568050">
    <property type="component" value="Unassembled WGS sequence"/>
</dbReference>
<dbReference type="SUPFAM" id="SSF102405">
    <property type="entry name" value="MCP/YpsA-like"/>
    <property type="match status" value="1"/>
</dbReference>
<reference evidence="3 4" key="1">
    <citation type="submission" date="2020-08" db="EMBL/GenBank/DDBJ databases">
        <title>Sequencing the genomes of 1000 actinobacteria strains.</title>
        <authorList>
            <person name="Klenk H.-P."/>
        </authorList>
    </citation>
    <scope>NUCLEOTIDE SEQUENCE [LARGE SCALE GENOMIC DNA]</scope>
    <source>
        <strain evidence="3 4">DSM 23040</strain>
    </source>
</reference>
<dbReference type="RefSeq" id="WP_183373450.1">
    <property type="nucleotide sequence ID" value="NZ_CBCSFZ010000028.1"/>
</dbReference>
<dbReference type="AlphaFoldDB" id="A0A839QWL6"/>
<name>A0A839QWL6_9MICO</name>
<gene>
    <name evidence="3" type="ORF">FHX50_000015</name>
</gene>
<dbReference type="Pfam" id="PF02481">
    <property type="entry name" value="DNA_processg_A"/>
    <property type="match status" value="1"/>
</dbReference>
<dbReference type="InterPro" id="IPR003488">
    <property type="entry name" value="DprA"/>
</dbReference>
<keyword evidence="4" id="KW-1185">Reference proteome</keyword>
<accession>A0A839QWL6</accession>
<evidence type="ECO:0000256" key="1">
    <source>
        <dbReference type="ARBA" id="ARBA00006525"/>
    </source>
</evidence>
<dbReference type="PANTHER" id="PTHR43022:SF1">
    <property type="entry name" value="PROTEIN SMF"/>
    <property type="match status" value="1"/>
</dbReference>
<dbReference type="EMBL" id="JACHWP010000001">
    <property type="protein sequence ID" value="MBB3021767.1"/>
    <property type="molecule type" value="Genomic_DNA"/>
</dbReference>
<comment type="caution">
    <text evidence="3">The sequence shown here is derived from an EMBL/GenBank/DDBJ whole genome shotgun (WGS) entry which is preliminary data.</text>
</comment>
<sequence>MNDRDARAAWSALAEPTDPVARALITEFGPARALQLALQPSVHQLHDAIRHAAESPSADEIAVDAADRSALRAPSLEIAERAHLRWCDRAGSVRLEDLIDDADRAGIGFLTPEDDSWPGAVEDLGVNAPYGLWMRGSASPADLLTARPTVAIVGARAATAYGAQVAGDLALGAAERGITVVSGGAYGIDAAAHRGALSAGQSLTCAVLAGGLDRFYPRGNEDLLRAVERHALILSEAPMFTAPTRWRFLARNRIIAALSAATVVVEAALRSGALSTANRADDLSRPVAAVPGPVTSPASAGCHRLARENGAVLITDADELAELVTSSPASDGTGVVDELDLLSAADRRVLDAVPPRSVISCRAAARDCGLGVDAVQAALQRIAMLGLVELTGSGVRRRL</sequence>
<dbReference type="InterPro" id="IPR057666">
    <property type="entry name" value="DrpA_SLOG"/>
</dbReference>
<dbReference type="NCBIfam" id="TIGR00732">
    <property type="entry name" value="dprA"/>
    <property type="match status" value="1"/>
</dbReference>
<dbReference type="GO" id="GO:0009294">
    <property type="term" value="P:DNA-mediated transformation"/>
    <property type="evidence" value="ECO:0007669"/>
    <property type="project" value="InterPro"/>
</dbReference>
<feature type="domain" description="Smf/DprA SLOG" evidence="2">
    <location>
        <begin position="109"/>
        <end position="323"/>
    </location>
</feature>
<evidence type="ECO:0000259" key="2">
    <source>
        <dbReference type="Pfam" id="PF02481"/>
    </source>
</evidence>
<dbReference type="Gene3D" id="3.40.50.450">
    <property type="match status" value="1"/>
</dbReference>
<proteinExistence type="inferred from homology"/>
<evidence type="ECO:0000313" key="4">
    <source>
        <dbReference type="Proteomes" id="UP000568050"/>
    </source>
</evidence>